<evidence type="ECO:0000256" key="3">
    <source>
        <dbReference type="ARBA" id="ARBA00022692"/>
    </source>
</evidence>
<dbReference type="Gene3D" id="1.20.1440.20">
    <property type="entry name" value="LemA-like domain"/>
    <property type="match status" value="1"/>
</dbReference>
<dbReference type="SUPFAM" id="SSF140478">
    <property type="entry name" value="LemA-like"/>
    <property type="match status" value="1"/>
</dbReference>
<dbReference type="PANTHER" id="PTHR34478">
    <property type="entry name" value="PROTEIN LEMA"/>
    <property type="match status" value="1"/>
</dbReference>
<dbReference type="EMBL" id="FP929003">
    <property type="protein sequence ID" value="CBK43992.1"/>
    <property type="molecule type" value="Genomic_DNA"/>
</dbReference>
<reference evidence="6 7" key="1">
    <citation type="journal article" date="2010" name="Proc. Natl. Acad. Sci. U.S.A.">
        <title>A Nitrospira metagenome illuminates the physiology and evolution of globally important nitrite-oxidizing bacteria.</title>
        <authorList>
            <person name="Lucker S."/>
            <person name="Wagner M."/>
            <person name="Maixner F."/>
            <person name="Pelletier E."/>
            <person name="Koch H."/>
            <person name="Vacherie B."/>
            <person name="Rattei T."/>
            <person name="Sinninghe Damste J."/>
            <person name="Spieck E."/>
            <person name="Le Paslier D."/>
            <person name="Daims H."/>
        </authorList>
    </citation>
    <scope>NUCLEOTIDE SEQUENCE [LARGE SCALE GENOMIC DNA]</scope>
</reference>
<evidence type="ECO:0008006" key="8">
    <source>
        <dbReference type="Google" id="ProtNLM"/>
    </source>
</evidence>
<dbReference type="PANTHER" id="PTHR34478:SF2">
    <property type="entry name" value="MEMBRANE PROTEIN"/>
    <property type="match status" value="1"/>
</dbReference>
<keyword evidence="4" id="KW-1133">Transmembrane helix</keyword>
<protein>
    <recommendedName>
        <fullName evidence="8">LemA family protein</fullName>
    </recommendedName>
</protein>
<keyword evidence="3" id="KW-0812">Transmembrane</keyword>
<dbReference type="Pfam" id="PF04011">
    <property type="entry name" value="LemA"/>
    <property type="match status" value="1"/>
</dbReference>
<keyword evidence="7" id="KW-1185">Reference proteome</keyword>
<dbReference type="InterPro" id="IPR007156">
    <property type="entry name" value="MamQ_LemA"/>
</dbReference>
<comment type="similarity">
    <text evidence="2">Belongs to the LemA family.</text>
</comment>
<evidence type="ECO:0000313" key="7">
    <source>
        <dbReference type="Proteomes" id="UP000001660"/>
    </source>
</evidence>
<dbReference type="Proteomes" id="UP000001660">
    <property type="component" value="Chromosome"/>
</dbReference>
<evidence type="ECO:0000313" key="6">
    <source>
        <dbReference type="EMBL" id="CBK43992.1"/>
    </source>
</evidence>
<keyword evidence="5" id="KW-0472">Membrane</keyword>
<accession>D8P910</accession>
<evidence type="ECO:0000256" key="5">
    <source>
        <dbReference type="ARBA" id="ARBA00023136"/>
    </source>
</evidence>
<dbReference type="AlphaFoldDB" id="D8P910"/>
<dbReference type="OrthoDB" id="9804152at2"/>
<comment type="subcellular location">
    <subcellularLocation>
        <location evidence="1">Membrane</location>
        <topology evidence="1">Single-pass membrane protein</topology>
    </subcellularLocation>
</comment>
<organism evidence="6 7">
    <name type="scientific">Nitrospira defluvii</name>
    <dbReference type="NCBI Taxonomy" id="330214"/>
    <lineage>
        <taxon>Bacteria</taxon>
        <taxon>Pseudomonadati</taxon>
        <taxon>Nitrospirota</taxon>
        <taxon>Nitrospiria</taxon>
        <taxon>Nitrospirales</taxon>
        <taxon>Nitrospiraceae</taxon>
        <taxon>Nitrospira</taxon>
    </lineage>
</organism>
<dbReference type="HOGENOM" id="CLU_056714_0_0_0"/>
<dbReference type="InterPro" id="IPR023353">
    <property type="entry name" value="LemA-like_dom_sf"/>
</dbReference>
<dbReference type="KEGG" id="nde:NIDE4332"/>
<dbReference type="STRING" id="330214.NIDE4332"/>
<name>D8P910_9BACT</name>
<proteinExistence type="inferred from homology"/>
<evidence type="ECO:0000256" key="4">
    <source>
        <dbReference type="ARBA" id="ARBA00022989"/>
    </source>
</evidence>
<evidence type="ECO:0000256" key="2">
    <source>
        <dbReference type="ARBA" id="ARBA00008854"/>
    </source>
</evidence>
<dbReference type="PROSITE" id="PS51257">
    <property type="entry name" value="PROKAR_LIPOPROTEIN"/>
    <property type="match status" value="1"/>
</dbReference>
<dbReference type="GO" id="GO:0016020">
    <property type="term" value="C:membrane"/>
    <property type="evidence" value="ECO:0007669"/>
    <property type="project" value="UniProtKB-SubCell"/>
</dbReference>
<dbReference type="eggNOG" id="COG1704">
    <property type="taxonomic scope" value="Bacteria"/>
</dbReference>
<sequence length="200" mass="22266">MVMSLMRSMVGVVLLAAVLALSGCGYNDLQGLDEDTKAAWSEVINQYQRRADLIPNLVNTVKGYAAHEKDTLESVVQARAKATSVQVTPELLKDEAAFKKFQEAQQGLSSALGRLLALAENYPNLKADQGFRDLQSQLEGTENRITVARKRYIDKVAEFNKMVRYFPTNLTAKFLLHLEEKANFTVADEKAVAKPPEVKF</sequence>
<gene>
    <name evidence="6" type="ORF">NIDE4332</name>
</gene>
<evidence type="ECO:0000256" key="1">
    <source>
        <dbReference type="ARBA" id="ARBA00004167"/>
    </source>
</evidence>